<evidence type="ECO:0000256" key="1">
    <source>
        <dbReference type="SAM" id="SignalP"/>
    </source>
</evidence>
<sequence length="406" mass="44604">MPLRLQVFAVLILLALQFPLSPRAAEPDPGNWSAVLEEAKGQTVYWNAWAGEPRTNDYIAWAGKQVAERYGVDVVHVKLGDTAEAVSRVVAEKAAGTLTGGAVDLIWINGENFASMKRNGLLFGPWAESLPNFPLTDPDNNPGVRNDFTVPVEGYEAPWGKAQIVFYYDQAFVSEPPTTLAALLEWATANPGRFTYPLPPNFLGSTFLKQALLKLVPDTAPLYRPVDESDFAVVSAPLWSYLDTLHPQLWRQGRAFPANSTEMRRLLADSEIAISLSFNPAEASSAIANGEFPDTVRSFVLDGGTIGNVSFLAIPFNASNKAGAMVLANFLLSPEAQARKQDPAIWGGETVLVMDRLDPDERALFDRLDLGVASLKPDELGAIIPEPHPSWMEHLEAEWQRRYTDQ</sequence>
<dbReference type="Gene3D" id="3.40.190.10">
    <property type="entry name" value="Periplasmic binding protein-like II"/>
    <property type="match status" value="2"/>
</dbReference>
<evidence type="ECO:0000313" key="2">
    <source>
        <dbReference type="EMBL" id="MBB3066259.1"/>
    </source>
</evidence>
<comment type="caution">
    <text evidence="2">The sequence shown here is derived from an EMBL/GenBank/DDBJ whole genome shotgun (WGS) entry which is preliminary data.</text>
</comment>
<keyword evidence="1" id="KW-0732">Signal</keyword>
<keyword evidence="3" id="KW-1185">Reference proteome</keyword>
<evidence type="ECO:0000313" key="3">
    <source>
        <dbReference type="Proteomes" id="UP000581135"/>
    </source>
</evidence>
<accession>A0A839SW42</accession>
<reference evidence="2 3" key="1">
    <citation type="submission" date="2020-08" db="EMBL/GenBank/DDBJ databases">
        <title>Genomic Encyclopedia of Type Strains, Phase III (KMG-III): the genomes of soil and plant-associated and newly described type strains.</title>
        <authorList>
            <person name="Whitman W."/>
        </authorList>
    </citation>
    <scope>NUCLEOTIDE SEQUENCE [LARGE SCALE GENOMIC DNA]</scope>
    <source>
        <strain evidence="2 3">CECT 8803</strain>
    </source>
</reference>
<dbReference type="PANTHER" id="PTHR42779">
    <property type="entry name" value="PROTEIN YNJB"/>
    <property type="match status" value="1"/>
</dbReference>
<dbReference type="NCBIfam" id="NF008633">
    <property type="entry name" value="PRK11622.1"/>
    <property type="match status" value="1"/>
</dbReference>
<dbReference type="Proteomes" id="UP000581135">
    <property type="component" value="Unassembled WGS sequence"/>
</dbReference>
<protein>
    <submittedName>
        <fullName evidence="2">Putative thiamine transport system substrate-binding protein</fullName>
    </submittedName>
</protein>
<dbReference type="PIRSF" id="PIRSF029172">
    <property type="entry name" value="UCP029172_ABC_sbc_YnjB"/>
    <property type="match status" value="1"/>
</dbReference>
<dbReference type="Pfam" id="PF13416">
    <property type="entry name" value="SBP_bac_8"/>
    <property type="match status" value="1"/>
</dbReference>
<organism evidence="2 3">
    <name type="scientific">Limibacillus halophilus</name>
    <dbReference type="NCBI Taxonomy" id="1579333"/>
    <lineage>
        <taxon>Bacteria</taxon>
        <taxon>Pseudomonadati</taxon>
        <taxon>Pseudomonadota</taxon>
        <taxon>Alphaproteobacteria</taxon>
        <taxon>Rhodospirillales</taxon>
        <taxon>Rhodovibrionaceae</taxon>
        <taxon>Limibacillus</taxon>
    </lineage>
</organism>
<dbReference type="RefSeq" id="WP_183417075.1">
    <property type="nucleotide sequence ID" value="NZ_JACHXA010000007.1"/>
</dbReference>
<dbReference type="InterPro" id="IPR027020">
    <property type="entry name" value="YnjB"/>
</dbReference>
<feature type="chain" id="PRO_5032546466" evidence="1">
    <location>
        <begin position="25"/>
        <end position="406"/>
    </location>
</feature>
<dbReference type="AlphaFoldDB" id="A0A839SW42"/>
<gene>
    <name evidence="2" type="ORF">FHR98_002564</name>
</gene>
<name>A0A839SW42_9PROT</name>
<feature type="signal peptide" evidence="1">
    <location>
        <begin position="1"/>
        <end position="24"/>
    </location>
</feature>
<proteinExistence type="predicted"/>
<dbReference type="EMBL" id="JACHXA010000007">
    <property type="protein sequence ID" value="MBB3066259.1"/>
    <property type="molecule type" value="Genomic_DNA"/>
</dbReference>
<dbReference type="PANTHER" id="PTHR42779:SF1">
    <property type="entry name" value="PROTEIN YNJB"/>
    <property type="match status" value="1"/>
</dbReference>
<dbReference type="InterPro" id="IPR006059">
    <property type="entry name" value="SBP"/>
</dbReference>
<dbReference type="SUPFAM" id="SSF53850">
    <property type="entry name" value="Periplasmic binding protein-like II"/>
    <property type="match status" value="1"/>
</dbReference>